<dbReference type="AlphaFoldDB" id="A0A915JQY3"/>
<sequence>MRLSGLSVYARMIQQINRELSRGAAFQPSMESYILISIDDGDEVLPWQAMRPKNIGPFHSTPRLRVEH</sequence>
<protein>
    <submittedName>
        <fullName evidence="2">Uncharacterized protein</fullName>
    </submittedName>
</protein>
<evidence type="ECO:0000313" key="1">
    <source>
        <dbReference type="Proteomes" id="UP000887565"/>
    </source>
</evidence>
<keyword evidence="1" id="KW-1185">Reference proteome</keyword>
<dbReference type="Proteomes" id="UP000887565">
    <property type="component" value="Unplaced"/>
</dbReference>
<reference evidence="2" key="1">
    <citation type="submission" date="2022-11" db="UniProtKB">
        <authorList>
            <consortium name="WormBaseParasite"/>
        </authorList>
    </citation>
    <scope>IDENTIFICATION</scope>
</reference>
<organism evidence="1 2">
    <name type="scientific">Romanomermis culicivorax</name>
    <name type="common">Nematode worm</name>
    <dbReference type="NCBI Taxonomy" id="13658"/>
    <lineage>
        <taxon>Eukaryota</taxon>
        <taxon>Metazoa</taxon>
        <taxon>Ecdysozoa</taxon>
        <taxon>Nematoda</taxon>
        <taxon>Enoplea</taxon>
        <taxon>Dorylaimia</taxon>
        <taxon>Mermithida</taxon>
        <taxon>Mermithoidea</taxon>
        <taxon>Mermithidae</taxon>
        <taxon>Romanomermis</taxon>
    </lineage>
</organism>
<proteinExistence type="predicted"/>
<dbReference type="WBParaSite" id="nRc.2.0.1.t28620-RA">
    <property type="protein sequence ID" value="nRc.2.0.1.t28620-RA"/>
    <property type="gene ID" value="nRc.2.0.1.g28620"/>
</dbReference>
<name>A0A915JQY3_ROMCU</name>
<accession>A0A915JQY3</accession>
<evidence type="ECO:0000313" key="2">
    <source>
        <dbReference type="WBParaSite" id="nRc.2.0.1.t28620-RA"/>
    </source>
</evidence>